<dbReference type="InterPro" id="IPR052158">
    <property type="entry name" value="INH-QAR"/>
</dbReference>
<dbReference type="InterPro" id="IPR029062">
    <property type="entry name" value="Class_I_gatase-like"/>
</dbReference>
<organism evidence="3 4">
    <name type="scientific">Archangium minus</name>
    <dbReference type="NCBI Taxonomy" id="83450"/>
    <lineage>
        <taxon>Bacteria</taxon>
        <taxon>Pseudomonadati</taxon>
        <taxon>Myxococcota</taxon>
        <taxon>Myxococcia</taxon>
        <taxon>Myxococcales</taxon>
        <taxon>Cystobacterineae</taxon>
        <taxon>Archangiaceae</taxon>
        <taxon>Archangium</taxon>
    </lineage>
</organism>
<sequence length="275" mass="29221">MNRRDFGKTLGTLLAASTLTGGLEGLAATPRATGSGRESPPPPSGTRLRIAMLIYPGMTAQDMIGPQLLFASLGNVDVQLVWKTREPVVSDTGVTILPTATFQECPKDLDILFVGGGLSGTWALLNDLQVLDFLEDRGHCARYVTSVCTGSLVLGAAGLLRGYEAASYWAVRDLLPLLGARPVAQRIVQDRNRITGGGVTAGLDFGLYLSAQLRGETFARMQQLSIEYDPQPPFQAGSPESAGAAITAQVLDILAPELEAGRQAALEAARRLDER</sequence>
<dbReference type="RefSeq" id="WP_395824462.1">
    <property type="nucleotide sequence ID" value="NZ_CP043494.1"/>
</dbReference>
<dbReference type="InterPro" id="IPR002818">
    <property type="entry name" value="DJ-1/PfpI"/>
</dbReference>
<proteinExistence type="predicted"/>
<accession>A0ABY9WTN4</accession>
<evidence type="ECO:0000259" key="2">
    <source>
        <dbReference type="Pfam" id="PF01965"/>
    </source>
</evidence>
<evidence type="ECO:0000313" key="4">
    <source>
        <dbReference type="Proteomes" id="UP001611383"/>
    </source>
</evidence>
<evidence type="ECO:0000256" key="1">
    <source>
        <dbReference type="SAM" id="MobiDB-lite"/>
    </source>
</evidence>
<feature type="compositionally biased region" description="Low complexity" evidence="1">
    <location>
        <begin position="26"/>
        <end position="38"/>
    </location>
</feature>
<dbReference type="Gene3D" id="3.40.50.880">
    <property type="match status" value="1"/>
</dbReference>
<name>A0ABY9WTN4_9BACT</name>
<feature type="domain" description="DJ-1/PfpI" evidence="2">
    <location>
        <begin position="49"/>
        <end position="210"/>
    </location>
</feature>
<dbReference type="Proteomes" id="UP001611383">
    <property type="component" value="Chromosome"/>
</dbReference>
<dbReference type="PANTHER" id="PTHR43130:SF2">
    <property type="entry name" value="DJ-1_PFPI DOMAIN-CONTAINING PROTEIN"/>
    <property type="match status" value="1"/>
</dbReference>
<reference evidence="3 4" key="1">
    <citation type="submission" date="2019-08" db="EMBL/GenBank/DDBJ databases">
        <title>Archangium and Cystobacter genomes.</title>
        <authorList>
            <person name="Chen I.-C.K."/>
            <person name="Wielgoss S."/>
        </authorList>
    </citation>
    <scope>NUCLEOTIDE SEQUENCE [LARGE SCALE GENOMIC DNA]</scope>
    <source>
        <strain evidence="3 4">Cbm 6</strain>
    </source>
</reference>
<dbReference type="Pfam" id="PF01965">
    <property type="entry name" value="DJ-1_PfpI"/>
    <property type="match status" value="1"/>
</dbReference>
<gene>
    <name evidence="3" type="ORF">F0U60_25725</name>
</gene>
<protein>
    <submittedName>
        <fullName evidence="3">DJ-1/PfpI family protein</fullName>
    </submittedName>
</protein>
<dbReference type="SUPFAM" id="SSF52317">
    <property type="entry name" value="Class I glutamine amidotransferase-like"/>
    <property type="match status" value="1"/>
</dbReference>
<feature type="region of interest" description="Disordered" evidence="1">
    <location>
        <begin position="26"/>
        <end position="46"/>
    </location>
</feature>
<dbReference type="EMBL" id="CP043494">
    <property type="protein sequence ID" value="WNG47147.1"/>
    <property type="molecule type" value="Genomic_DNA"/>
</dbReference>
<dbReference type="CDD" id="cd03139">
    <property type="entry name" value="GATase1_PfpI_2"/>
    <property type="match status" value="1"/>
</dbReference>
<dbReference type="PANTHER" id="PTHR43130">
    <property type="entry name" value="ARAC-FAMILY TRANSCRIPTIONAL REGULATOR"/>
    <property type="match status" value="1"/>
</dbReference>
<keyword evidence="4" id="KW-1185">Reference proteome</keyword>
<evidence type="ECO:0000313" key="3">
    <source>
        <dbReference type="EMBL" id="WNG47147.1"/>
    </source>
</evidence>